<evidence type="ECO:0000313" key="2">
    <source>
        <dbReference type="EMBL" id="MBE9079561.1"/>
    </source>
</evidence>
<gene>
    <name evidence="2" type="ORF">IQ241_20050</name>
</gene>
<evidence type="ECO:0000313" key="3">
    <source>
        <dbReference type="Proteomes" id="UP000636505"/>
    </source>
</evidence>
<organism evidence="2 3">
    <name type="scientific">Vasconcelosia minhoensis LEGE 07310</name>
    <dbReference type="NCBI Taxonomy" id="915328"/>
    <lineage>
        <taxon>Bacteria</taxon>
        <taxon>Bacillati</taxon>
        <taxon>Cyanobacteriota</taxon>
        <taxon>Cyanophyceae</taxon>
        <taxon>Nodosilineales</taxon>
        <taxon>Cymatolegaceae</taxon>
        <taxon>Vasconcelosia</taxon>
        <taxon>Vasconcelosia minhoensis</taxon>
    </lineage>
</organism>
<dbReference type="AlphaFoldDB" id="A0A8J7AS08"/>
<comment type="caution">
    <text evidence="2">The sequence shown here is derived from an EMBL/GenBank/DDBJ whole genome shotgun (WGS) entry which is preliminary data.</text>
</comment>
<feature type="transmembrane region" description="Helical" evidence="1">
    <location>
        <begin position="162"/>
        <end position="184"/>
    </location>
</feature>
<keyword evidence="3" id="KW-1185">Reference proteome</keyword>
<dbReference type="EMBL" id="JADEXG010000060">
    <property type="protein sequence ID" value="MBE9079561.1"/>
    <property type="molecule type" value="Genomic_DNA"/>
</dbReference>
<evidence type="ECO:0008006" key="4">
    <source>
        <dbReference type="Google" id="ProtNLM"/>
    </source>
</evidence>
<accession>A0A8J7AS08</accession>
<dbReference type="RefSeq" id="WP_193910649.1">
    <property type="nucleotide sequence ID" value="NZ_JADEXG010000060.1"/>
</dbReference>
<dbReference type="Pfam" id="PF24301">
    <property type="entry name" value="FraC"/>
    <property type="match status" value="1"/>
</dbReference>
<keyword evidence="1" id="KW-0472">Membrane</keyword>
<protein>
    <recommendedName>
        <fullName evidence="4">Filament integrity protein</fullName>
    </recommendedName>
</protein>
<reference evidence="2" key="1">
    <citation type="submission" date="2020-10" db="EMBL/GenBank/DDBJ databases">
        <authorList>
            <person name="Castelo-Branco R."/>
            <person name="Eusebio N."/>
            <person name="Adriana R."/>
            <person name="Vieira A."/>
            <person name="Brugerolle De Fraissinette N."/>
            <person name="Rezende De Castro R."/>
            <person name="Schneider M.P."/>
            <person name="Vasconcelos V."/>
            <person name="Leao P.N."/>
        </authorList>
    </citation>
    <scope>NUCLEOTIDE SEQUENCE</scope>
    <source>
        <strain evidence="2">LEGE 07310</strain>
    </source>
</reference>
<keyword evidence="1" id="KW-1133">Transmembrane helix</keyword>
<feature type="transmembrane region" description="Helical" evidence="1">
    <location>
        <begin position="90"/>
        <end position="112"/>
    </location>
</feature>
<evidence type="ECO:0000256" key="1">
    <source>
        <dbReference type="SAM" id="Phobius"/>
    </source>
</evidence>
<name>A0A8J7AS08_9CYAN</name>
<dbReference type="NCBIfam" id="NF045624">
    <property type="entry name" value="filament_FraC"/>
    <property type="match status" value="1"/>
</dbReference>
<dbReference type="InterPro" id="IPR054663">
    <property type="entry name" value="FraC"/>
</dbReference>
<keyword evidence="1" id="KW-0812">Transmembrane</keyword>
<dbReference type="Proteomes" id="UP000636505">
    <property type="component" value="Unassembled WGS sequence"/>
</dbReference>
<sequence>MGELEPIFPLKAIVFQGLFLLVAIALEAGLLRQRLYLGFKDSVQYATVINLAATVVGWFAFLLLEPLAPPALEAQIISYVLFDRLTFNSWTTRVGAIVLISGLTAFFVTLLIKLKGLELMMRTAGTWTIPNQPERLSRIQRYARARSGNTDQQQAMGRFSNAVLQANALSFSALLLLLLLRTFAREWS</sequence>
<feature type="transmembrane region" description="Helical" evidence="1">
    <location>
        <begin position="43"/>
        <end position="64"/>
    </location>
</feature>
<proteinExistence type="predicted"/>
<feature type="transmembrane region" description="Helical" evidence="1">
    <location>
        <begin position="12"/>
        <end position="31"/>
    </location>
</feature>